<proteinExistence type="predicted"/>
<feature type="transmembrane region" description="Helical" evidence="2">
    <location>
        <begin position="41"/>
        <end position="58"/>
    </location>
</feature>
<dbReference type="Proteomes" id="UP001138686">
    <property type="component" value="Unassembled WGS sequence"/>
</dbReference>
<keyword evidence="2" id="KW-0472">Membrane</keyword>
<dbReference type="AlphaFoldDB" id="A0A9X1FPV5"/>
<keyword evidence="2" id="KW-1133">Transmembrane helix</keyword>
<accession>A0A9X1FPV5</accession>
<evidence type="ECO:0000313" key="4">
    <source>
        <dbReference type="Proteomes" id="UP001138686"/>
    </source>
</evidence>
<dbReference type="PANTHER" id="PTHR34980:SF3">
    <property type="entry name" value="BLR8105 PROTEIN"/>
    <property type="match status" value="1"/>
</dbReference>
<organism evidence="3 4">
    <name type="scientific">Halomarinibacterium sedimenti</name>
    <dbReference type="NCBI Taxonomy" id="2857106"/>
    <lineage>
        <taxon>Bacteria</taxon>
        <taxon>Pseudomonadati</taxon>
        <taxon>Bacteroidota</taxon>
        <taxon>Flavobacteriia</taxon>
        <taxon>Flavobacteriales</taxon>
        <taxon>Flavobacteriaceae</taxon>
        <taxon>Halomarinibacterium</taxon>
    </lineage>
</organism>
<feature type="compositionally biased region" description="Low complexity" evidence="1">
    <location>
        <begin position="102"/>
        <end position="118"/>
    </location>
</feature>
<gene>
    <name evidence="3" type="ORF">KXJ69_09080</name>
</gene>
<reference evidence="3" key="1">
    <citation type="submission" date="2021-07" db="EMBL/GenBank/DDBJ databases">
        <title>Aureisphaera sp. CAU 1614 isolated from sea sediment.</title>
        <authorList>
            <person name="Kim W."/>
        </authorList>
    </citation>
    <scope>NUCLEOTIDE SEQUENCE</scope>
    <source>
        <strain evidence="3">CAU 1614</strain>
    </source>
</reference>
<dbReference type="PANTHER" id="PTHR34980">
    <property type="entry name" value="INNER MEMBRANE PROTEIN-RELATED-RELATED"/>
    <property type="match status" value="1"/>
</dbReference>
<evidence type="ECO:0000256" key="2">
    <source>
        <dbReference type="SAM" id="Phobius"/>
    </source>
</evidence>
<keyword evidence="2" id="KW-0812">Transmembrane</keyword>
<sequence length="118" mass="13569">MFKNPFEFTGRIRRTEYGLSYLIYIAVYFLSSFIVTELGDFGILIFFVIWIPMLWFLIAQGAKRCHDRGNSGWFQLIPFYGLIMLFGESDEGPNKYGPNPKGIGNDIEINDIGKPVDE</sequence>
<comment type="caution">
    <text evidence="3">The sequence shown here is derived from an EMBL/GenBank/DDBJ whole genome shotgun (WGS) entry which is preliminary data.</text>
</comment>
<feature type="transmembrane region" description="Helical" evidence="2">
    <location>
        <begin position="18"/>
        <end position="35"/>
    </location>
</feature>
<dbReference type="EMBL" id="JAHWDP010000003">
    <property type="protein sequence ID" value="MBW2938257.1"/>
    <property type="molecule type" value="Genomic_DNA"/>
</dbReference>
<name>A0A9X1FPV5_9FLAO</name>
<protein>
    <submittedName>
        <fullName evidence="3">DUF805 domain-containing protein</fullName>
    </submittedName>
</protein>
<dbReference type="InterPro" id="IPR008523">
    <property type="entry name" value="DUF805"/>
</dbReference>
<dbReference type="GO" id="GO:0005886">
    <property type="term" value="C:plasma membrane"/>
    <property type="evidence" value="ECO:0007669"/>
    <property type="project" value="TreeGrafter"/>
</dbReference>
<evidence type="ECO:0000256" key="1">
    <source>
        <dbReference type="SAM" id="MobiDB-lite"/>
    </source>
</evidence>
<feature type="region of interest" description="Disordered" evidence="1">
    <location>
        <begin position="96"/>
        <end position="118"/>
    </location>
</feature>
<keyword evidence="4" id="KW-1185">Reference proteome</keyword>
<dbReference type="Pfam" id="PF05656">
    <property type="entry name" value="DUF805"/>
    <property type="match status" value="1"/>
</dbReference>
<evidence type="ECO:0000313" key="3">
    <source>
        <dbReference type="EMBL" id="MBW2938257.1"/>
    </source>
</evidence>